<evidence type="ECO:0000313" key="2">
    <source>
        <dbReference type="Proteomes" id="UP000751190"/>
    </source>
</evidence>
<proteinExistence type="predicted"/>
<protein>
    <submittedName>
        <fullName evidence="1">Uncharacterized protein</fullName>
    </submittedName>
</protein>
<evidence type="ECO:0000313" key="1">
    <source>
        <dbReference type="EMBL" id="KAG8457915.1"/>
    </source>
</evidence>
<dbReference type="AlphaFoldDB" id="A0A8J5XC12"/>
<comment type="caution">
    <text evidence="1">The sequence shown here is derived from an EMBL/GenBank/DDBJ whole genome shotgun (WGS) entry which is preliminary data.</text>
</comment>
<keyword evidence="2" id="KW-1185">Reference proteome</keyword>
<reference evidence="1" key="1">
    <citation type="submission" date="2021-05" db="EMBL/GenBank/DDBJ databases">
        <title>The genome of the haptophyte Pavlova lutheri (Diacronema luteri, Pavlovales) - a model for lipid biosynthesis in eukaryotic algae.</title>
        <authorList>
            <person name="Hulatt C.J."/>
            <person name="Posewitz M.C."/>
        </authorList>
    </citation>
    <scope>NUCLEOTIDE SEQUENCE</scope>
    <source>
        <strain evidence="1">NIVA-4/92</strain>
    </source>
</reference>
<accession>A0A8J5XC12</accession>
<dbReference type="Proteomes" id="UP000751190">
    <property type="component" value="Unassembled WGS sequence"/>
</dbReference>
<sequence>MPAVVSCLRCSEPNLLGGLPRCGCFVHALLVAPSASAVAILDGAPRRPRRARISSAARERRRGVLARDAVTRYNSPPRWFAPSEPAPTSAGELAAPLAVPVYADAGMCESRAGRAPPAAAGVGGAIVRAGRSFARAAVLSLESRATLRDVQSQLRALHGIRCTALGRARVPPAGGGGGDGASAERGPVAAAGLDGLLVELTGTQLGCTAWPFFAQPGDVLCVW</sequence>
<gene>
    <name evidence="1" type="ORF">KFE25_011981</name>
</gene>
<name>A0A8J5XC12_DIALT</name>
<dbReference type="OrthoDB" id="10623862at2759"/>
<organism evidence="1 2">
    <name type="scientific">Diacronema lutheri</name>
    <name type="common">Unicellular marine alga</name>
    <name type="synonym">Monochrysis lutheri</name>
    <dbReference type="NCBI Taxonomy" id="2081491"/>
    <lineage>
        <taxon>Eukaryota</taxon>
        <taxon>Haptista</taxon>
        <taxon>Haptophyta</taxon>
        <taxon>Pavlovophyceae</taxon>
        <taxon>Pavlovales</taxon>
        <taxon>Pavlovaceae</taxon>
        <taxon>Diacronema</taxon>
    </lineage>
</organism>
<dbReference type="EMBL" id="JAGTXO010000060">
    <property type="protein sequence ID" value="KAG8457915.1"/>
    <property type="molecule type" value="Genomic_DNA"/>
</dbReference>